<organism evidence="2 3">
    <name type="scientific">Flagellimonas eckloniae</name>
    <dbReference type="NCBI Taxonomy" id="346185"/>
    <lineage>
        <taxon>Bacteria</taxon>
        <taxon>Pseudomonadati</taxon>
        <taxon>Bacteroidota</taxon>
        <taxon>Flavobacteriia</taxon>
        <taxon>Flavobacteriales</taxon>
        <taxon>Flavobacteriaceae</taxon>
        <taxon>Flagellimonas</taxon>
    </lineage>
</organism>
<dbReference type="Proteomes" id="UP000050827">
    <property type="component" value="Unassembled WGS sequence"/>
</dbReference>
<feature type="transmembrane region" description="Helical" evidence="1">
    <location>
        <begin position="118"/>
        <end position="135"/>
    </location>
</feature>
<reference evidence="2 3" key="1">
    <citation type="submission" date="2015-04" db="EMBL/GenBank/DDBJ databases">
        <title>Complete genome of flavobacterium.</title>
        <authorList>
            <person name="Kwon Y.M."/>
            <person name="Kim S.-J."/>
        </authorList>
    </citation>
    <scope>NUCLEOTIDE SEQUENCE [LARGE SCALE GENOMIC DNA]</scope>
    <source>
        <strain evidence="2 3">DK169</strain>
    </source>
</reference>
<dbReference type="STRING" id="346185.AAY42_06870"/>
<keyword evidence="1" id="KW-0812">Transmembrane</keyword>
<proteinExistence type="predicted"/>
<evidence type="ECO:0008006" key="4">
    <source>
        <dbReference type="Google" id="ProtNLM"/>
    </source>
</evidence>
<name>A0A0Q0XEP7_9FLAO</name>
<evidence type="ECO:0000313" key="3">
    <source>
        <dbReference type="Proteomes" id="UP000050827"/>
    </source>
</evidence>
<feature type="transmembrane region" description="Helical" evidence="1">
    <location>
        <begin position="87"/>
        <end position="106"/>
    </location>
</feature>
<keyword evidence="1" id="KW-1133">Transmembrane helix</keyword>
<comment type="caution">
    <text evidence="2">The sequence shown here is derived from an EMBL/GenBank/DDBJ whole genome shotgun (WGS) entry which is preliminary data.</text>
</comment>
<dbReference type="OrthoDB" id="1143964at2"/>
<keyword evidence="3" id="KW-1185">Reference proteome</keyword>
<accession>A0A0Q0XEP7</accession>
<sequence length="145" mass="16075">MTTDSLNKPPVWFWVVSVIALLWNLMGVSAYLADAFTSIEQLEQMSQEMRELYEGRPAWATAAFAIAVFTGTIGSIALLLRKKWARPLLLVSVLGAILINIHTIFLSNALEVMGTNSVIMPIIVIVFGIYLVFFAKKGVQKGWLS</sequence>
<keyword evidence="1" id="KW-0472">Membrane</keyword>
<dbReference type="AlphaFoldDB" id="A0A0Q0XEP7"/>
<dbReference type="EMBL" id="LCTZ01000002">
    <property type="protein sequence ID" value="KQC29638.1"/>
    <property type="molecule type" value="Genomic_DNA"/>
</dbReference>
<evidence type="ECO:0000313" key="2">
    <source>
        <dbReference type="EMBL" id="KQC29638.1"/>
    </source>
</evidence>
<dbReference type="PATRIC" id="fig|1547436.3.peg.1422"/>
<protein>
    <recommendedName>
        <fullName evidence="4">Sugar transporter</fullName>
    </recommendedName>
</protein>
<gene>
    <name evidence="2" type="ORF">AAY42_06870</name>
</gene>
<feature type="transmembrane region" description="Helical" evidence="1">
    <location>
        <begin position="12"/>
        <end position="33"/>
    </location>
</feature>
<feature type="transmembrane region" description="Helical" evidence="1">
    <location>
        <begin position="58"/>
        <end position="80"/>
    </location>
</feature>
<evidence type="ECO:0000256" key="1">
    <source>
        <dbReference type="SAM" id="Phobius"/>
    </source>
</evidence>
<dbReference type="RefSeq" id="WP_055393610.1">
    <property type="nucleotide sequence ID" value="NZ_LCTZ01000002.1"/>
</dbReference>